<keyword evidence="2" id="KW-0722">Serine protease inhibitor</keyword>
<dbReference type="InterPro" id="IPR002160">
    <property type="entry name" value="Prot_inh_Kunz-lg"/>
</dbReference>
<proteinExistence type="predicted"/>
<dbReference type="PANTHER" id="PTHR33107">
    <property type="entry name" value="KUNITZ TRYPSIN INHIBITOR 2"/>
    <property type="match status" value="1"/>
</dbReference>
<dbReference type="Gramene" id="C.cajan_39899.t">
    <property type="protein sequence ID" value="C.cajan_39899.t.cds1"/>
    <property type="gene ID" value="C.cajan_39899"/>
</dbReference>
<dbReference type="SMART" id="SM00452">
    <property type="entry name" value="STI"/>
    <property type="match status" value="1"/>
</dbReference>
<keyword evidence="6" id="KW-1185">Reference proteome</keyword>
<sequence>PSQFVTLSFLLFAIPLAFSEQVLDRFGKPVLASRAYYILPALFGPTGGGVSPNITSQNTKCPVTIIQDFSEAEHGKPVKFTMLGKNNGFISADSPLEFAFQAKPGCATSSNWVVVADDFPMKWIGIGTARDHPGKKLINGAFKIHKYNVGYRLVFCPTNASANCSNIGKYKDENRYRLVTNTDFPFPVVFLPFTA</sequence>
<feature type="non-terminal residue" evidence="5">
    <location>
        <position position="1"/>
    </location>
</feature>
<protein>
    <submittedName>
        <fullName evidence="5">Subtilisin inhibitor CLSI-II</fullName>
    </submittedName>
</protein>
<dbReference type="Gene3D" id="2.80.10.50">
    <property type="match status" value="1"/>
</dbReference>
<evidence type="ECO:0000313" key="5">
    <source>
        <dbReference type="EMBL" id="KYP36539.1"/>
    </source>
</evidence>
<gene>
    <name evidence="5" type="ORF">KK1_042340</name>
</gene>
<dbReference type="EMBL" id="KQ484202">
    <property type="protein sequence ID" value="KYP36539.1"/>
    <property type="molecule type" value="Genomic_DNA"/>
</dbReference>
<dbReference type="PRINTS" id="PR00291">
    <property type="entry name" value="KUNITZINHBTR"/>
</dbReference>
<dbReference type="OMA" id="PECTEYS"/>
<evidence type="ECO:0000256" key="4">
    <source>
        <dbReference type="SAM" id="SignalP"/>
    </source>
</evidence>
<organism evidence="5 6">
    <name type="scientific">Cajanus cajan</name>
    <name type="common">Pigeon pea</name>
    <name type="synonym">Cajanus indicus</name>
    <dbReference type="NCBI Taxonomy" id="3821"/>
    <lineage>
        <taxon>Eukaryota</taxon>
        <taxon>Viridiplantae</taxon>
        <taxon>Streptophyta</taxon>
        <taxon>Embryophyta</taxon>
        <taxon>Tracheophyta</taxon>
        <taxon>Spermatophyta</taxon>
        <taxon>Magnoliopsida</taxon>
        <taxon>eudicotyledons</taxon>
        <taxon>Gunneridae</taxon>
        <taxon>Pentapetalae</taxon>
        <taxon>rosids</taxon>
        <taxon>fabids</taxon>
        <taxon>Fabales</taxon>
        <taxon>Fabaceae</taxon>
        <taxon>Papilionoideae</taxon>
        <taxon>50 kb inversion clade</taxon>
        <taxon>NPAAA clade</taxon>
        <taxon>indigoferoid/millettioid clade</taxon>
        <taxon>Phaseoleae</taxon>
        <taxon>Cajanus</taxon>
    </lineage>
</organism>
<evidence type="ECO:0000256" key="2">
    <source>
        <dbReference type="ARBA" id="ARBA00022900"/>
    </source>
</evidence>
<evidence type="ECO:0000256" key="3">
    <source>
        <dbReference type="ARBA" id="ARBA00023157"/>
    </source>
</evidence>
<feature type="signal peptide" evidence="4">
    <location>
        <begin position="1"/>
        <end position="19"/>
    </location>
</feature>
<accession>A0A151R202</accession>
<dbReference type="CDD" id="cd23376">
    <property type="entry name" value="beta-trefoil_STI_DrTI"/>
    <property type="match status" value="1"/>
</dbReference>
<evidence type="ECO:0000256" key="1">
    <source>
        <dbReference type="ARBA" id="ARBA00022690"/>
    </source>
</evidence>
<dbReference type="SUPFAM" id="SSF50386">
    <property type="entry name" value="STI-like"/>
    <property type="match status" value="1"/>
</dbReference>
<dbReference type="Proteomes" id="UP000075243">
    <property type="component" value="Unassembled WGS sequence"/>
</dbReference>
<reference evidence="5" key="1">
    <citation type="journal article" date="2012" name="Nat. Biotechnol.">
        <title>Draft genome sequence of pigeonpea (Cajanus cajan), an orphan legume crop of resource-poor farmers.</title>
        <authorList>
            <person name="Varshney R.K."/>
            <person name="Chen W."/>
            <person name="Li Y."/>
            <person name="Bharti A.K."/>
            <person name="Saxena R.K."/>
            <person name="Schlueter J.A."/>
            <person name="Donoghue M.T."/>
            <person name="Azam S."/>
            <person name="Fan G."/>
            <person name="Whaley A.M."/>
            <person name="Farmer A.D."/>
            <person name="Sheridan J."/>
            <person name="Iwata A."/>
            <person name="Tuteja R."/>
            <person name="Penmetsa R.V."/>
            <person name="Wu W."/>
            <person name="Upadhyaya H.D."/>
            <person name="Yang S.P."/>
            <person name="Shah T."/>
            <person name="Saxena K.B."/>
            <person name="Michael T."/>
            <person name="McCombie W.R."/>
            <person name="Yang B."/>
            <person name="Zhang G."/>
            <person name="Yang H."/>
            <person name="Wang J."/>
            <person name="Spillane C."/>
            <person name="Cook D.R."/>
            <person name="May G.D."/>
            <person name="Xu X."/>
            <person name="Jackson S.A."/>
        </authorList>
    </citation>
    <scope>NUCLEOTIDE SEQUENCE [LARGE SCALE GENOMIC DNA]</scope>
</reference>
<dbReference type="AlphaFoldDB" id="A0A151R202"/>
<dbReference type="GO" id="GO:0004867">
    <property type="term" value="F:serine-type endopeptidase inhibitor activity"/>
    <property type="evidence" value="ECO:0007669"/>
    <property type="project" value="UniProtKB-KW"/>
</dbReference>
<dbReference type="STRING" id="3821.A0A151R202"/>
<evidence type="ECO:0000313" key="6">
    <source>
        <dbReference type="Proteomes" id="UP000075243"/>
    </source>
</evidence>
<dbReference type="InterPro" id="IPR011065">
    <property type="entry name" value="Kunitz_inhibitor_STI-like_sf"/>
</dbReference>
<keyword evidence="4" id="KW-0732">Signal</keyword>
<dbReference type="Pfam" id="PF00197">
    <property type="entry name" value="Kunitz_legume"/>
    <property type="match status" value="1"/>
</dbReference>
<name>A0A151R202_CAJCA</name>
<keyword evidence="3" id="KW-1015">Disulfide bond</keyword>
<keyword evidence="1" id="KW-0646">Protease inhibitor</keyword>
<dbReference type="PANTHER" id="PTHR33107:SF21">
    <property type="entry name" value="KUNITZ FAMILY TRYPSIN AND PROTEASE INHIBITOR PROTEIN"/>
    <property type="match status" value="1"/>
</dbReference>
<feature type="chain" id="PRO_5007587646" evidence="4">
    <location>
        <begin position="20"/>
        <end position="195"/>
    </location>
</feature>